<dbReference type="InterPro" id="IPR000835">
    <property type="entry name" value="HTH_MarR-typ"/>
</dbReference>
<dbReference type="Proteomes" id="UP001501295">
    <property type="component" value="Unassembled WGS sequence"/>
</dbReference>
<dbReference type="InterPro" id="IPR052526">
    <property type="entry name" value="HTH-type_Bedaq_tolerance"/>
</dbReference>
<proteinExistence type="predicted"/>
<comment type="caution">
    <text evidence="2">The sequence shown here is derived from an EMBL/GenBank/DDBJ whole genome shotgun (WGS) entry which is preliminary data.</text>
</comment>
<evidence type="ECO:0000259" key="1">
    <source>
        <dbReference type="PROSITE" id="PS50995"/>
    </source>
</evidence>
<dbReference type="RefSeq" id="WP_345374349.1">
    <property type="nucleotide sequence ID" value="NZ_BAABLM010000002.1"/>
</dbReference>
<keyword evidence="3" id="KW-1185">Reference proteome</keyword>
<dbReference type="InterPro" id="IPR036390">
    <property type="entry name" value="WH_DNA-bd_sf"/>
</dbReference>
<dbReference type="Gene3D" id="1.10.10.10">
    <property type="entry name" value="Winged helix-like DNA-binding domain superfamily/Winged helix DNA-binding domain"/>
    <property type="match status" value="1"/>
</dbReference>
<dbReference type="PANTHER" id="PTHR39515:SF2">
    <property type="entry name" value="HTH-TYPE TRANSCRIPTIONAL REGULATOR RV0880"/>
    <property type="match status" value="1"/>
</dbReference>
<dbReference type="PANTHER" id="PTHR39515">
    <property type="entry name" value="CONSERVED PROTEIN"/>
    <property type="match status" value="1"/>
</dbReference>
<dbReference type="SUPFAM" id="SSF46785">
    <property type="entry name" value="Winged helix' DNA-binding domain"/>
    <property type="match status" value="1"/>
</dbReference>
<dbReference type="PROSITE" id="PS50995">
    <property type="entry name" value="HTH_MARR_2"/>
    <property type="match status" value="1"/>
</dbReference>
<gene>
    <name evidence="2" type="ORF">GCM10025780_12000</name>
</gene>
<accession>A0ABP8VS78</accession>
<organism evidence="2 3">
    <name type="scientific">Frondihabitans cladoniiphilus</name>
    <dbReference type="NCBI Taxonomy" id="715785"/>
    <lineage>
        <taxon>Bacteria</taxon>
        <taxon>Bacillati</taxon>
        <taxon>Actinomycetota</taxon>
        <taxon>Actinomycetes</taxon>
        <taxon>Micrococcales</taxon>
        <taxon>Microbacteriaceae</taxon>
        <taxon>Frondihabitans</taxon>
    </lineage>
</organism>
<evidence type="ECO:0000313" key="3">
    <source>
        <dbReference type="Proteomes" id="UP001501295"/>
    </source>
</evidence>
<feature type="domain" description="HTH marR-type" evidence="1">
    <location>
        <begin position="6"/>
        <end position="137"/>
    </location>
</feature>
<dbReference type="InterPro" id="IPR036388">
    <property type="entry name" value="WH-like_DNA-bd_sf"/>
</dbReference>
<dbReference type="EMBL" id="BAABLM010000002">
    <property type="protein sequence ID" value="GAA4670237.1"/>
    <property type="molecule type" value="Genomic_DNA"/>
</dbReference>
<name>A0ABP8VS78_9MICO</name>
<reference evidence="3" key="1">
    <citation type="journal article" date="2019" name="Int. J. Syst. Evol. Microbiol.">
        <title>The Global Catalogue of Microorganisms (GCM) 10K type strain sequencing project: providing services to taxonomists for standard genome sequencing and annotation.</title>
        <authorList>
            <consortium name="The Broad Institute Genomics Platform"/>
            <consortium name="The Broad Institute Genome Sequencing Center for Infectious Disease"/>
            <person name="Wu L."/>
            <person name="Ma J."/>
        </authorList>
    </citation>
    <scope>NUCLEOTIDE SEQUENCE [LARGE SCALE GENOMIC DNA]</scope>
    <source>
        <strain evidence="3">JCM 18956</strain>
    </source>
</reference>
<sequence>MTNPEPTQILESLISSTTRLVRIAAQRSGRTMSSATARTLSILSTDGPLRIGELARASRISQPGMTKLLRSMIDEEQVSRIAHEDDQRAWLITITPKGLEAMTTWRATLAAEMGPLFDDLTDEEWDALATSASLLEARSSREEQFA</sequence>
<protein>
    <recommendedName>
        <fullName evidence="1">HTH marR-type domain-containing protein</fullName>
    </recommendedName>
</protein>
<evidence type="ECO:0000313" key="2">
    <source>
        <dbReference type="EMBL" id="GAA4670237.1"/>
    </source>
</evidence>
<dbReference type="Pfam" id="PF01047">
    <property type="entry name" value="MarR"/>
    <property type="match status" value="1"/>
</dbReference>
<dbReference type="SMART" id="SM00347">
    <property type="entry name" value="HTH_MARR"/>
    <property type="match status" value="1"/>
</dbReference>